<feature type="compositionally biased region" description="Basic and acidic residues" evidence="2">
    <location>
        <begin position="160"/>
        <end position="170"/>
    </location>
</feature>
<dbReference type="InterPro" id="IPR036236">
    <property type="entry name" value="Znf_C2H2_sf"/>
</dbReference>
<dbReference type="InterPro" id="IPR013087">
    <property type="entry name" value="Znf_C2H2_type"/>
</dbReference>
<feature type="region of interest" description="Disordered" evidence="2">
    <location>
        <begin position="138"/>
        <end position="213"/>
    </location>
</feature>
<feature type="domain" description="C2H2-type" evidence="3">
    <location>
        <begin position="6"/>
        <end position="34"/>
    </location>
</feature>
<feature type="compositionally biased region" description="Acidic residues" evidence="2">
    <location>
        <begin position="178"/>
        <end position="192"/>
    </location>
</feature>
<dbReference type="EMBL" id="BGPR01026431">
    <property type="protein sequence ID" value="GBN96151.1"/>
    <property type="molecule type" value="Genomic_DNA"/>
</dbReference>
<dbReference type="PROSITE" id="PS00028">
    <property type="entry name" value="ZINC_FINGER_C2H2_1"/>
    <property type="match status" value="1"/>
</dbReference>
<keyword evidence="1" id="KW-0862">Zinc</keyword>
<proteinExistence type="predicted"/>
<dbReference type="AlphaFoldDB" id="A0A4Y2T7G3"/>
<evidence type="ECO:0000313" key="5">
    <source>
        <dbReference type="Proteomes" id="UP000499080"/>
    </source>
</evidence>
<dbReference type="SUPFAM" id="SSF57667">
    <property type="entry name" value="beta-beta-alpha zinc fingers"/>
    <property type="match status" value="1"/>
</dbReference>
<accession>A0A4Y2T7G3</accession>
<evidence type="ECO:0000256" key="2">
    <source>
        <dbReference type="SAM" id="MobiDB-lite"/>
    </source>
</evidence>
<evidence type="ECO:0000313" key="4">
    <source>
        <dbReference type="EMBL" id="GBN96151.1"/>
    </source>
</evidence>
<sequence>MATAGFSCVHCSKWFRSKIGLGVHMQSQHREQYEASIKIPKSKTRWSSEEIALMAMSEANFLQQGRTLEVNSYLLSQFPTRTREAIKGQRRQAKYKNLVKEYMSSALVSSCPCPAVSGPSFSAPSVSADSSSFSSLTISSSLDASDDKPSSRPLTRRQRRLAEIKSKDPLLVKSSDPPDPDPPDSDPPDSDPPDLPGADSSKSSSSSSDDMEVHELTLSFTDPKLEVTSEAGSSVDLINSSHDVIETIREVRSEFEAANTSILELSNSEATSFNRTLPPEVAFSFDEVDSKLIDYLDLLFRSDRSSELSAELQETWKDFRLRPCKDTLFVRTCLIFEVLLPDKSCTSKRPREARCPSQRVDLPRQSSGVLNTPRPNAYLPKTLPGSRTRCFPLRIYRVTLILLTETFKPFGRM</sequence>
<protein>
    <recommendedName>
        <fullName evidence="3">C2H2-type domain-containing protein</fullName>
    </recommendedName>
</protein>
<keyword evidence="1" id="KW-0479">Metal-binding</keyword>
<evidence type="ECO:0000259" key="3">
    <source>
        <dbReference type="PROSITE" id="PS50157"/>
    </source>
</evidence>
<dbReference type="Proteomes" id="UP000499080">
    <property type="component" value="Unassembled WGS sequence"/>
</dbReference>
<comment type="caution">
    <text evidence="4">The sequence shown here is derived from an EMBL/GenBank/DDBJ whole genome shotgun (WGS) entry which is preliminary data.</text>
</comment>
<gene>
    <name evidence="4" type="ORF">AVEN_195174_1</name>
</gene>
<dbReference type="GO" id="GO:0008270">
    <property type="term" value="F:zinc ion binding"/>
    <property type="evidence" value="ECO:0007669"/>
    <property type="project" value="UniProtKB-KW"/>
</dbReference>
<evidence type="ECO:0000256" key="1">
    <source>
        <dbReference type="PROSITE-ProRule" id="PRU00042"/>
    </source>
</evidence>
<dbReference type="PROSITE" id="PS50157">
    <property type="entry name" value="ZINC_FINGER_C2H2_2"/>
    <property type="match status" value="1"/>
</dbReference>
<reference evidence="4 5" key="1">
    <citation type="journal article" date="2019" name="Sci. Rep.">
        <title>Orb-weaving spider Araneus ventricosus genome elucidates the spidroin gene catalogue.</title>
        <authorList>
            <person name="Kono N."/>
            <person name="Nakamura H."/>
            <person name="Ohtoshi R."/>
            <person name="Moran D.A.P."/>
            <person name="Shinohara A."/>
            <person name="Yoshida Y."/>
            <person name="Fujiwara M."/>
            <person name="Mori M."/>
            <person name="Tomita M."/>
            <person name="Arakawa K."/>
        </authorList>
    </citation>
    <scope>NUCLEOTIDE SEQUENCE [LARGE SCALE GENOMIC DNA]</scope>
</reference>
<organism evidence="4 5">
    <name type="scientific">Araneus ventricosus</name>
    <name type="common">Orbweaver spider</name>
    <name type="synonym">Epeira ventricosa</name>
    <dbReference type="NCBI Taxonomy" id="182803"/>
    <lineage>
        <taxon>Eukaryota</taxon>
        <taxon>Metazoa</taxon>
        <taxon>Ecdysozoa</taxon>
        <taxon>Arthropoda</taxon>
        <taxon>Chelicerata</taxon>
        <taxon>Arachnida</taxon>
        <taxon>Araneae</taxon>
        <taxon>Araneomorphae</taxon>
        <taxon>Entelegynae</taxon>
        <taxon>Araneoidea</taxon>
        <taxon>Araneidae</taxon>
        <taxon>Araneus</taxon>
    </lineage>
</organism>
<keyword evidence="1" id="KW-0863">Zinc-finger</keyword>
<feature type="compositionally biased region" description="Low complexity" evidence="2">
    <location>
        <begin position="199"/>
        <end position="208"/>
    </location>
</feature>
<keyword evidence="5" id="KW-1185">Reference proteome</keyword>
<name>A0A4Y2T7G3_ARAVE</name>